<feature type="region of interest" description="Disordered" evidence="1">
    <location>
        <begin position="235"/>
        <end position="275"/>
    </location>
</feature>
<name>A0A1D8N391_YARLL</name>
<keyword evidence="2" id="KW-0732">Signal</keyword>
<feature type="region of interest" description="Disordered" evidence="1">
    <location>
        <begin position="21"/>
        <end position="104"/>
    </location>
</feature>
<proteinExistence type="predicted"/>
<feature type="chain" id="PRO_5009110299" evidence="2">
    <location>
        <begin position="17"/>
        <end position="467"/>
    </location>
</feature>
<feature type="compositionally biased region" description="Low complexity" evidence="1">
    <location>
        <begin position="47"/>
        <end position="59"/>
    </location>
</feature>
<accession>A0A1D8N391</accession>
<sequence>MKLSLIPLTLVSAVLAQNTTDIISDPPGASTTIDSSTESPGASTPVELLESSTLPTSSTVDSTPVASVVSSTQSPSATVDSTPVDASTPAPTPTSTTTPSPPTAEELSQLDATIAGLQDTLDTLLAEVSDSPELQQLVADVSASLDSVMSRLAELQATTAAKRHIMMWIAKRDTASDLIDDVVTLLDQLRAVVAIIEPIENKSDALQANLDSVLNTIAELEAWLEAVNAEDEVASSSSAGDIPATSGNVPATSGDASASATASGDAPASSGAAVSGDASASVSPIAANTTAESTTLTTTQTVTHCENSACSNTVVTLTTCVPVIHTVTTCPTVIEGKTLTVVVPCEIETEYVHADPTVAGEPKIKTKTISGYKVVETIKPIKSDSPDILPIPVETVETHLTTKTLVSSGLTTTITGTILVTRVLETPLAPTQANFTSVVAVPSTVAQANSGDKLAIGALALLPLLLM</sequence>
<evidence type="ECO:0000256" key="1">
    <source>
        <dbReference type="SAM" id="MobiDB-lite"/>
    </source>
</evidence>
<gene>
    <name evidence="3" type="ORF">YALI1_A00715g</name>
</gene>
<dbReference type="VEuPathDB" id="FungiDB:YALI1_A00715g"/>
<feature type="compositionally biased region" description="Low complexity" evidence="1">
    <location>
        <begin position="250"/>
        <end position="275"/>
    </location>
</feature>
<dbReference type="Proteomes" id="UP000182444">
    <property type="component" value="Chromosome 1A"/>
</dbReference>
<dbReference type="GeneID" id="2906241"/>
<evidence type="ECO:0000313" key="4">
    <source>
        <dbReference type="Proteomes" id="UP000182444"/>
    </source>
</evidence>
<dbReference type="AlphaFoldDB" id="A0A1D8N391"/>
<evidence type="ECO:0000256" key="2">
    <source>
        <dbReference type="SAM" id="SignalP"/>
    </source>
</evidence>
<dbReference type="RefSeq" id="XP_499621.3">
    <property type="nucleotide sequence ID" value="XM_499621.3"/>
</dbReference>
<feature type="compositionally biased region" description="Polar residues" evidence="1">
    <location>
        <begin position="60"/>
        <end position="85"/>
    </location>
</feature>
<organism evidence="3 4">
    <name type="scientific">Yarrowia lipolytica</name>
    <name type="common">Candida lipolytica</name>
    <dbReference type="NCBI Taxonomy" id="4952"/>
    <lineage>
        <taxon>Eukaryota</taxon>
        <taxon>Fungi</taxon>
        <taxon>Dikarya</taxon>
        <taxon>Ascomycota</taxon>
        <taxon>Saccharomycotina</taxon>
        <taxon>Dipodascomycetes</taxon>
        <taxon>Dipodascales</taxon>
        <taxon>Dipodascales incertae sedis</taxon>
        <taxon>Yarrowia</taxon>
    </lineage>
</organism>
<dbReference type="KEGG" id="yli:2906241"/>
<feature type="signal peptide" evidence="2">
    <location>
        <begin position="1"/>
        <end position="16"/>
    </location>
</feature>
<protein>
    <submittedName>
        <fullName evidence="3">Uncharacterized protein</fullName>
    </submittedName>
</protein>
<feature type="compositionally biased region" description="Low complexity" evidence="1">
    <location>
        <begin position="86"/>
        <end position="98"/>
    </location>
</feature>
<dbReference type="VEuPathDB" id="FungiDB:YALI0_A00572g"/>
<reference evidence="3 4" key="1">
    <citation type="journal article" date="2016" name="PLoS ONE">
        <title>Sequence Assembly of Yarrowia lipolytica Strain W29/CLIB89 Shows Transposable Element Diversity.</title>
        <authorList>
            <person name="Magnan C."/>
            <person name="Yu J."/>
            <person name="Chang I."/>
            <person name="Jahn E."/>
            <person name="Kanomata Y."/>
            <person name="Wu J."/>
            <person name="Zeller M."/>
            <person name="Oakes M."/>
            <person name="Baldi P."/>
            <person name="Sandmeyer S."/>
        </authorList>
    </citation>
    <scope>NUCLEOTIDE SEQUENCE [LARGE SCALE GENOMIC DNA]</scope>
    <source>
        <strain evidence="4">CLIB89(W29)</strain>
    </source>
</reference>
<feature type="compositionally biased region" description="Polar residues" evidence="1">
    <location>
        <begin position="235"/>
        <end position="249"/>
    </location>
</feature>
<evidence type="ECO:0000313" key="3">
    <source>
        <dbReference type="EMBL" id="AOW00095.1"/>
    </source>
</evidence>
<feature type="compositionally biased region" description="Polar residues" evidence="1">
    <location>
        <begin position="29"/>
        <end position="42"/>
    </location>
</feature>
<dbReference type="EMBL" id="CP017553">
    <property type="protein sequence ID" value="AOW00095.1"/>
    <property type="molecule type" value="Genomic_DNA"/>
</dbReference>